<organism evidence="3">
    <name type="scientific">Psilocybe cubensis</name>
    <name type="common">Psychedelic mushroom</name>
    <name type="synonym">Stropharia cubensis</name>
    <dbReference type="NCBI Taxonomy" id="181762"/>
    <lineage>
        <taxon>Eukaryota</taxon>
        <taxon>Fungi</taxon>
        <taxon>Dikarya</taxon>
        <taxon>Basidiomycota</taxon>
        <taxon>Agaricomycotina</taxon>
        <taxon>Agaricomycetes</taxon>
        <taxon>Agaricomycetidae</taxon>
        <taxon>Agaricales</taxon>
        <taxon>Agaricineae</taxon>
        <taxon>Strophariaceae</taxon>
        <taxon>Psilocybe</taxon>
    </lineage>
</organism>
<dbReference type="GO" id="GO:0003723">
    <property type="term" value="F:RNA binding"/>
    <property type="evidence" value="ECO:0007669"/>
    <property type="project" value="UniProtKB-KW"/>
</dbReference>
<dbReference type="InterPro" id="IPR057596">
    <property type="entry name" value="RDRP_core"/>
</dbReference>
<keyword evidence="1" id="KW-0808">Transferase</keyword>
<accession>A0A8H7YB62</accession>
<reference evidence="3" key="1">
    <citation type="submission" date="2021-02" db="EMBL/GenBank/DDBJ databases">
        <title>Psilocybe cubensis genome.</title>
        <authorList>
            <person name="Mckernan K.J."/>
            <person name="Crawford S."/>
            <person name="Trippe A."/>
            <person name="Kane L.T."/>
            <person name="Mclaughlin S."/>
        </authorList>
    </citation>
    <scope>NUCLEOTIDE SEQUENCE [LARGE SCALE GENOMIC DNA]</scope>
    <source>
        <strain evidence="3">MGC-MH-2018</strain>
    </source>
</reference>
<dbReference type="GO" id="GO:0030422">
    <property type="term" value="P:siRNA processing"/>
    <property type="evidence" value="ECO:0007669"/>
    <property type="project" value="TreeGrafter"/>
</dbReference>
<keyword evidence="1" id="KW-0548">Nucleotidyltransferase</keyword>
<keyword evidence="1" id="KW-0696">RNA-directed RNA polymerase</keyword>
<dbReference type="GO" id="GO:0003968">
    <property type="term" value="F:RNA-directed RNA polymerase activity"/>
    <property type="evidence" value="ECO:0007669"/>
    <property type="project" value="UniProtKB-KW"/>
</dbReference>
<proteinExistence type="inferred from homology"/>
<name>A0A8H7YB62_PSICU</name>
<dbReference type="GO" id="GO:0031380">
    <property type="term" value="C:nuclear RNA-directed RNA polymerase complex"/>
    <property type="evidence" value="ECO:0007669"/>
    <property type="project" value="TreeGrafter"/>
</dbReference>
<protein>
    <recommendedName>
        <fullName evidence="1">RNA-dependent RNA polymerase</fullName>
        <ecNumber evidence="1">2.7.7.48</ecNumber>
    </recommendedName>
</protein>
<dbReference type="EC" id="2.7.7.48" evidence="1"/>
<sequence>MELYLNNVDWNLSRQQITEHLAVVLHGTSFADLSPRKPINFHVHLHPDKSGIRKHSGKGALTLPSPQIGERFLSLYGSQQPRFPLIIGRKTISVAISRKPNGRRDVVEKITLQRYMDPYADAEREREVTELNSRSIPVQIVQFGWECRDYVFSIECEHQCDMKTKLLFNAERREIRMNVCHIGREIYYIAMPFSNIDSIVIDHYLRREAAIVFVLNTAPTYECEEPLSKLRRRLSYLPIPGHERIAPYTSLAIRIVCPSSQDLTVFRRLCVAAHLHKQADYEYPIARRNIFSADALNSLQIHLRRFNWQVAFQIESLVRKMTVDVQEILYLIPSIGRMVEVEGKAFTSTMLRKFGINAKAMFVDEVDYEEVSIRECFDSTYKELKALKDTNTLKPTDDNIYDAFHVTITPTSMFLDGPFPERSNRVIRAYESKHHESFLRVSFVDEAKMKYRFDREIDGPQFIRERVGPILLEGLKIAGRKFDFLAYSQSALKEHAVWFVKPFRDHRRGYVNAEIIIAGLGNFHVGTDSKLLYCPARYAARLSQAFTATDAVKIEAEEILIVPDIKSPDGKYEFTDGVGTLSLDLAIEIWSRLKATKRRKRARPSVARAFQIRMGGSKGMLSVDHTLPGLTICLRDSMIKFDAPRTPFIEIAQSFDRPGNYYLNRPLIMLLEGLGVPYSVFRHYQDLAVESTKSAAQSLSEAAKLFESYGLGSSFRLTSVMMSLVKIGVHSLPGNPFYQKMMEYAINHILRDLKNKARIPIPNAWTLVGVADVHRFLQPNQIFACVQPINGKVKYLSGPVLISRSPTIHPGDVTIVHAIGHPPKGSCFAVEPLPNTVVFSVLGTRPVPSCLGGGDLDGDMYNLIPLDDLPEFYPTRLSEPASYAPAQRKLLDRPSTMADVAQFVMEYINSDVVGIIAINWLIIADQSKDGIFDADCLKLSQLHSDAVDYPKSGCPVELSQIPKLKIRIKPDWNAPETVNLDASDYYESTAAIGRLFRAIDLPVEQLQHGSTGGRRRHKENLTKDGVEEVQNLLRTLDLHTQNHVFRAVEGRVEEFIDTNSAWGEEDIEIVSSLFSRYTTELRGICALNTMSYSRGAQLTEEEAVVGTIVQKSSQPRKRADMMGKLRESTDILVRAIREELAGDDHTNDYEHLQRAWLAWELAVARKTTFGAHSFGWVALGAIFEAIRDIESLQEIGI</sequence>
<dbReference type="Pfam" id="PF05183">
    <property type="entry name" value="RdRP"/>
    <property type="match status" value="1"/>
</dbReference>
<evidence type="ECO:0000259" key="2">
    <source>
        <dbReference type="Pfam" id="PF05183"/>
    </source>
</evidence>
<feature type="domain" description="RDRP core" evidence="2">
    <location>
        <begin position="408"/>
        <end position="999"/>
    </location>
</feature>
<comment type="similarity">
    <text evidence="1">Belongs to the RdRP family.</text>
</comment>
<dbReference type="PANTHER" id="PTHR23079">
    <property type="entry name" value="RNA-DEPENDENT RNA POLYMERASE"/>
    <property type="match status" value="1"/>
</dbReference>
<dbReference type="AlphaFoldDB" id="A0A8H7YB62"/>
<evidence type="ECO:0000256" key="1">
    <source>
        <dbReference type="RuleBase" id="RU363098"/>
    </source>
</evidence>
<comment type="catalytic activity">
    <reaction evidence="1">
        <text>RNA(n) + a ribonucleoside 5'-triphosphate = RNA(n+1) + diphosphate</text>
        <dbReference type="Rhea" id="RHEA:21248"/>
        <dbReference type="Rhea" id="RHEA-COMP:14527"/>
        <dbReference type="Rhea" id="RHEA-COMP:17342"/>
        <dbReference type="ChEBI" id="CHEBI:33019"/>
        <dbReference type="ChEBI" id="CHEBI:61557"/>
        <dbReference type="ChEBI" id="CHEBI:140395"/>
        <dbReference type="EC" id="2.7.7.48"/>
    </reaction>
</comment>
<evidence type="ECO:0000313" key="3">
    <source>
        <dbReference type="EMBL" id="KAG5174194.1"/>
    </source>
</evidence>
<gene>
    <name evidence="3" type="ORF">JR316_000852</name>
</gene>
<keyword evidence="1" id="KW-0694">RNA-binding</keyword>
<dbReference type="PANTHER" id="PTHR23079:SF55">
    <property type="entry name" value="RNA-DIRECTED RNA POLYMERASE"/>
    <property type="match status" value="1"/>
</dbReference>
<dbReference type="EMBL" id="JAFIQS010000001">
    <property type="protein sequence ID" value="KAG5174194.1"/>
    <property type="molecule type" value="Genomic_DNA"/>
</dbReference>
<comment type="caution">
    <text evidence="3">The sequence shown here is derived from an EMBL/GenBank/DDBJ whole genome shotgun (WGS) entry which is preliminary data.</text>
</comment>
<dbReference type="InterPro" id="IPR007855">
    <property type="entry name" value="RDRP"/>
</dbReference>